<evidence type="ECO:0000259" key="4">
    <source>
        <dbReference type="Pfam" id="PF17782"/>
    </source>
</evidence>
<organism evidence="5 6">
    <name type="scientific">Candidatus Danuiimicrobium aquiferis</name>
    <dbReference type="NCBI Taxonomy" id="1801832"/>
    <lineage>
        <taxon>Bacteria</taxon>
        <taxon>Pseudomonadati</taxon>
        <taxon>Candidatus Omnitrophota</taxon>
        <taxon>Candidatus Danuiimicrobium</taxon>
    </lineage>
</organism>
<accession>A0A1G1L217</accession>
<evidence type="ECO:0000259" key="3">
    <source>
        <dbReference type="Pfam" id="PF02481"/>
    </source>
</evidence>
<feature type="region of interest" description="Disordered" evidence="2">
    <location>
        <begin position="308"/>
        <end position="337"/>
    </location>
</feature>
<dbReference type="InterPro" id="IPR036388">
    <property type="entry name" value="WH-like_DNA-bd_sf"/>
</dbReference>
<dbReference type="PANTHER" id="PTHR43022">
    <property type="entry name" value="PROTEIN SMF"/>
    <property type="match status" value="1"/>
</dbReference>
<gene>
    <name evidence="5" type="ORF">A3G33_10020</name>
</gene>
<dbReference type="InterPro" id="IPR003488">
    <property type="entry name" value="DprA"/>
</dbReference>
<dbReference type="Gene3D" id="3.40.50.450">
    <property type="match status" value="1"/>
</dbReference>
<proteinExistence type="inferred from homology"/>
<dbReference type="PANTHER" id="PTHR43022:SF1">
    <property type="entry name" value="PROTEIN SMF"/>
    <property type="match status" value="1"/>
</dbReference>
<dbReference type="Gene3D" id="1.10.10.10">
    <property type="entry name" value="Winged helix-like DNA-binding domain superfamily/Winged helix DNA-binding domain"/>
    <property type="match status" value="1"/>
</dbReference>
<reference evidence="5 6" key="1">
    <citation type="journal article" date="2016" name="Nat. Commun.">
        <title>Thousands of microbial genomes shed light on interconnected biogeochemical processes in an aquifer system.</title>
        <authorList>
            <person name="Anantharaman K."/>
            <person name="Brown C.T."/>
            <person name="Hug L.A."/>
            <person name="Sharon I."/>
            <person name="Castelle C.J."/>
            <person name="Probst A.J."/>
            <person name="Thomas B.C."/>
            <person name="Singh A."/>
            <person name="Wilkins M.J."/>
            <person name="Karaoz U."/>
            <person name="Brodie E.L."/>
            <person name="Williams K.H."/>
            <person name="Hubbard S.S."/>
            <person name="Banfield J.F."/>
        </authorList>
    </citation>
    <scope>NUCLEOTIDE SEQUENCE [LARGE SCALE GENOMIC DNA]</scope>
</reference>
<feature type="domain" description="DprA winged helix" evidence="4">
    <location>
        <begin position="338"/>
        <end position="384"/>
    </location>
</feature>
<name>A0A1G1L217_9BACT</name>
<comment type="similarity">
    <text evidence="1">Belongs to the DprA/Smf family.</text>
</comment>
<feature type="domain" description="Smf/DprA SLOG" evidence="3">
    <location>
        <begin position="85"/>
        <end position="293"/>
    </location>
</feature>
<evidence type="ECO:0000313" key="5">
    <source>
        <dbReference type="EMBL" id="OGW99158.1"/>
    </source>
</evidence>
<dbReference type="NCBIfam" id="TIGR00732">
    <property type="entry name" value="dprA"/>
    <property type="match status" value="1"/>
</dbReference>
<sequence>MSNNFEQVRKSVWLLKALSGFGAQQFKIFCENVKDISDILCKDARMDFYGKGYFTKEQISELETLISGNEYEKDIDHCREAGVELISVFDSRYPKNLSAIYDPPLVIYVKGTILQEDEVGVGIVGTRHPSIYGLKCAGKFAFELAEKGVTIISGLARGIDGESHRGALRGKGRTIAVLGSGLDVIYPKGHENLYEQITESGAVISEYPLGTEPARYHFPMRNRIIAGLSIGVLVVEASQKSGALITANIAANENREVYVIPGQIDSIQSLGTNQLIQKGARLVTSANEILEDIKNPIQRALNQWKRESESPVPLPKVPGSNSIKSEPGTFGNGTGSNDPLLKLLSDEPLYFDEIMQLMGGKPAEVHTKLVKLELEGSVKRSFGGGYVKLAK</sequence>
<dbReference type="Pfam" id="PF02481">
    <property type="entry name" value="DNA_processg_A"/>
    <property type="match status" value="1"/>
</dbReference>
<comment type="caution">
    <text evidence="5">The sequence shown here is derived from an EMBL/GenBank/DDBJ whole genome shotgun (WGS) entry which is preliminary data.</text>
</comment>
<evidence type="ECO:0000256" key="2">
    <source>
        <dbReference type="SAM" id="MobiDB-lite"/>
    </source>
</evidence>
<evidence type="ECO:0000313" key="6">
    <source>
        <dbReference type="Proteomes" id="UP000178187"/>
    </source>
</evidence>
<dbReference type="AlphaFoldDB" id="A0A1G1L217"/>
<dbReference type="SUPFAM" id="SSF102405">
    <property type="entry name" value="MCP/YpsA-like"/>
    <property type="match status" value="1"/>
</dbReference>
<dbReference type="InterPro" id="IPR041614">
    <property type="entry name" value="DprA_WH"/>
</dbReference>
<dbReference type="Pfam" id="PF17782">
    <property type="entry name" value="WHD_DprA"/>
    <property type="match status" value="1"/>
</dbReference>
<dbReference type="GO" id="GO:0009294">
    <property type="term" value="P:DNA-mediated transformation"/>
    <property type="evidence" value="ECO:0007669"/>
    <property type="project" value="InterPro"/>
</dbReference>
<dbReference type="EMBL" id="MHFR01000013">
    <property type="protein sequence ID" value="OGW99158.1"/>
    <property type="molecule type" value="Genomic_DNA"/>
</dbReference>
<evidence type="ECO:0000256" key="1">
    <source>
        <dbReference type="ARBA" id="ARBA00006525"/>
    </source>
</evidence>
<dbReference type="Proteomes" id="UP000178187">
    <property type="component" value="Unassembled WGS sequence"/>
</dbReference>
<dbReference type="InterPro" id="IPR057666">
    <property type="entry name" value="DrpA_SLOG"/>
</dbReference>
<protein>
    <submittedName>
        <fullName evidence="5">DNA protecting protein DprA</fullName>
    </submittedName>
</protein>